<dbReference type="Proteomes" id="UP000046393">
    <property type="component" value="Unplaced"/>
</dbReference>
<organism evidence="1 2">
    <name type="scientific">Syphacia muris</name>
    <dbReference type="NCBI Taxonomy" id="451379"/>
    <lineage>
        <taxon>Eukaryota</taxon>
        <taxon>Metazoa</taxon>
        <taxon>Ecdysozoa</taxon>
        <taxon>Nematoda</taxon>
        <taxon>Chromadorea</taxon>
        <taxon>Rhabditida</taxon>
        <taxon>Spirurina</taxon>
        <taxon>Oxyuridomorpha</taxon>
        <taxon>Oxyuroidea</taxon>
        <taxon>Oxyuridae</taxon>
        <taxon>Syphacia</taxon>
    </lineage>
</organism>
<reference evidence="2" key="1">
    <citation type="submission" date="2017-02" db="UniProtKB">
        <authorList>
            <consortium name="WormBaseParasite"/>
        </authorList>
    </citation>
    <scope>IDENTIFICATION</scope>
</reference>
<keyword evidence="1" id="KW-1185">Reference proteome</keyword>
<name>A0A0N5AT22_9BILA</name>
<proteinExistence type="predicted"/>
<dbReference type="AlphaFoldDB" id="A0A0N5AT22"/>
<dbReference type="WBParaSite" id="SMUV_0000796001-mRNA-1">
    <property type="protein sequence ID" value="SMUV_0000796001-mRNA-1"/>
    <property type="gene ID" value="SMUV_0000796001"/>
</dbReference>
<evidence type="ECO:0000313" key="2">
    <source>
        <dbReference type="WBParaSite" id="SMUV_0000796001-mRNA-1"/>
    </source>
</evidence>
<protein>
    <submittedName>
        <fullName evidence="2">Uncharacterized protein</fullName>
    </submittedName>
</protein>
<evidence type="ECO:0000313" key="1">
    <source>
        <dbReference type="Proteomes" id="UP000046393"/>
    </source>
</evidence>
<accession>A0A0N5AT22</accession>
<sequence>MEEEEEMEEGNTEEQRGMELDMGMQVLVVEAVEEVVEELLLWGNRPVQQGEVLDMDKTVELEDNYKELVVERIHSYLIAECLILGSTTVMQHRLI</sequence>